<name>A0A0F9DBX2_9ZZZZ</name>
<dbReference type="AlphaFoldDB" id="A0A0F9DBX2"/>
<dbReference type="Gene3D" id="2.60.120.200">
    <property type="match status" value="1"/>
</dbReference>
<accession>A0A0F9DBX2</accession>
<reference evidence="1" key="1">
    <citation type="journal article" date="2015" name="Nature">
        <title>Complex archaea that bridge the gap between prokaryotes and eukaryotes.</title>
        <authorList>
            <person name="Spang A."/>
            <person name="Saw J.H."/>
            <person name="Jorgensen S.L."/>
            <person name="Zaremba-Niedzwiedzka K."/>
            <person name="Martijn J."/>
            <person name="Lind A.E."/>
            <person name="van Eijk R."/>
            <person name="Schleper C."/>
            <person name="Guy L."/>
            <person name="Ettema T.J."/>
        </authorList>
    </citation>
    <scope>NUCLEOTIDE SEQUENCE</scope>
</reference>
<dbReference type="EMBL" id="LAZR01040144">
    <property type="protein sequence ID" value="KKL15226.1"/>
    <property type="molecule type" value="Genomic_DNA"/>
</dbReference>
<comment type="caution">
    <text evidence="1">The sequence shown here is derived from an EMBL/GenBank/DDBJ whole genome shotgun (WGS) entry which is preliminary data.</text>
</comment>
<gene>
    <name evidence="1" type="ORF">LCGC14_2507710</name>
</gene>
<proteinExistence type="predicted"/>
<protein>
    <recommendedName>
        <fullName evidence="2">LamG-like jellyroll fold domain-containing protein</fullName>
    </recommendedName>
</protein>
<dbReference type="InterPro" id="IPR013320">
    <property type="entry name" value="ConA-like_dom_sf"/>
</dbReference>
<evidence type="ECO:0008006" key="2">
    <source>
        <dbReference type="Google" id="ProtNLM"/>
    </source>
</evidence>
<dbReference type="Pfam" id="PF13385">
    <property type="entry name" value="Laminin_G_3"/>
    <property type="match status" value="1"/>
</dbReference>
<organism evidence="1">
    <name type="scientific">marine sediment metagenome</name>
    <dbReference type="NCBI Taxonomy" id="412755"/>
    <lineage>
        <taxon>unclassified sequences</taxon>
        <taxon>metagenomes</taxon>
        <taxon>ecological metagenomes</taxon>
    </lineage>
</organism>
<evidence type="ECO:0000313" key="1">
    <source>
        <dbReference type="EMBL" id="KKL15226.1"/>
    </source>
</evidence>
<sequence length="279" mass="29320">MTAGDTFHIRGGMSGRPAVAFLGGDTDDGVQIDSFMAARVGANDTTGTFSLWFNVADLTGTYAVIGGGDASAVQYFYIAIVAGEIQVKAALVGPNVAWDLITIGAPIVAHSWHNVTLVQDALKPKVYIDGVEFSANKGTLTETDITESTFWFDAFDLIDGGHIGAADSIAGSAALTLEMKGAVGETKYWDAALTSAEVLENYLGRGQTTDLVAKWDMIDDVVDSVGGEDGTLVGQVIQQSNYSEFASRFAHELTPAVVADDVTFSVDNNTGYAIIVKAA</sequence>
<dbReference type="SUPFAM" id="SSF49899">
    <property type="entry name" value="Concanavalin A-like lectins/glucanases"/>
    <property type="match status" value="1"/>
</dbReference>